<dbReference type="Proteomes" id="UP000295537">
    <property type="component" value="Unassembled WGS sequence"/>
</dbReference>
<evidence type="ECO:0000313" key="3">
    <source>
        <dbReference type="Proteomes" id="UP000295537"/>
    </source>
</evidence>
<keyword evidence="3" id="KW-1185">Reference proteome</keyword>
<feature type="signal peptide" evidence="1">
    <location>
        <begin position="1"/>
        <end position="23"/>
    </location>
</feature>
<organism evidence="2 3">
    <name type="scientific">Nicoletella semolina</name>
    <dbReference type="NCBI Taxonomy" id="271160"/>
    <lineage>
        <taxon>Bacteria</taxon>
        <taxon>Pseudomonadati</taxon>
        <taxon>Pseudomonadota</taxon>
        <taxon>Gammaproteobacteria</taxon>
        <taxon>Pasteurellales</taxon>
        <taxon>Pasteurellaceae</taxon>
        <taxon>Nicoletella</taxon>
    </lineage>
</organism>
<dbReference type="EMBL" id="SLXJ01000008">
    <property type="protein sequence ID" value="TCP16962.1"/>
    <property type="molecule type" value="Genomic_DNA"/>
</dbReference>
<sequence>MKKLMIASVAIPLTLAYSSSSEATFSQIPHSQVPHIVSIHNTTSHLYELTQSYDLVVPKGSSGETQLWIPLLFNNDYQSVKSLEFEGNYQVAFITENNLYSAKTLYAKWDKNAEKRLLNVKMAVETKEGESKN</sequence>
<comment type="caution">
    <text evidence="2">The sequence shown here is derived from an EMBL/GenBank/DDBJ whole genome shotgun (WGS) entry which is preliminary data.</text>
</comment>
<protein>
    <submittedName>
        <fullName evidence="2">Uncharacterized protein</fullName>
    </submittedName>
</protein>
<dbReference type="AlphaFoldDB" id="A0A4R2N7P5"/>
<evidence type="ECO:0000256" key="1">
    <source>
        <dbReference type="SAM" id="SignalP"/>
    </source>
</evidence>
<dbReference type="PANTHER" id="PTHR38339:SF1">
    <property type="entry name" value="TRANSGLUTAMINASE-LIKE DOMAIN-CONTAINING PROTEIN"/>
    <property type="match status" value="1"/>
</dbReference>
<name>A0A4R2N7P5_9PAST</name>
<reference evidence="2 3" key="1">
    <citation type="submission" date="2019-03" db="EMBL/GenBank/DDBJ databases">
        <title>Genomic Encyclopedia of Type Strains, Phase IV (KMG-IV): sequencing the most valuable type-strain genomes for metagenomic binning, comparative biology and taxonomic classification.</title>
        <authorList>
            <person name="Goeker M."/>
        </authorList>
    </citation>
    <scope>NUCLEOTIDE SEQUENCE [LARGE SCALE GENOMIC DNA]</scope>
    <source>
        <strain evidence="2 3">DSM 16380</strain>
    </source>
</reference>
<gene>
    <name evidence="2" type="ORF">EV693_10814</name>
</gene>
<feature type="chain" id="PRO_5020825055" evidence="1">
    <location>
        <begin position="24"/>
        <end position="133"/>
    </location>
</feature>
<dbReference type="PANTHER" id="PTHR38339">
    <property type="entry name" value="TRANSGLUTAMINASE DOMAIN PROTEIN"/>
    <property type="match status" value="1"/>
</dbReference>
<proteinExistence type="predicted"/>
<evidence type="ECO:0000313" key="2">
    <source>
        <dbReference type="EMBL" id="TCP16962.1"/>
    </source>
</evidence>
<accession>A0A4R2N7P5</accession>
<keyword evidence="1" id="KW-0732">Signal</keyword>